<dbReference type="AlphaFoldDB" id="A0A2B4R473"/>
<proteinExistence type="predicted"/>
<accession>A0A2B4R473</accession>
<feature type="non-terminal residue" evidence="1">
    <location>
        <position position="213"/>
    </location>
</feature>
<protein>
    <submittedName>
        <fullName evidence="1">Uncharacterized protein</fullName>
    </submittedName>
</protein>
<dbReference type="Proteomes" id="UP000225706">
    <property type="component" value="Unassembled WGS sequence"/>
</dbReference>
<organism evidence="1 2">
    <name type="scientific">Stylophora pistillata</name>
    <name type="common">Smooth cauliflower coral</name>
    <dbReference type="NCBI Taxonomy" id="50429"/>
    <lineage>
        <taxon>Eukaryota</taxon>
        <taxon>Metazoa</taxon>
        <taxon>Cnidaria</taxon>
        <taxon>Anthozoa</taxon>
        <taxon>Hexacorallia</taxon>
        <taxon>Scleractinia</taxon>
        <taxon>Astrocoeniina</taxon>
        <taxon>Pocilloporidae</taxon>
        <taxon>Stylophora</taxon>
    </lineage>
</organism>
<evidence type="ECO:0000313" key="2">
    <source>
        <dbReference type="Proteomes" id="UP000225706"/>
    </source>
</evidence>
<evidence type="ECO:0000313" key="1">
    <source>
        <dbReference type="EMBL" id="PFX11042.1"/>
    </source>
</evidence>
<keyword evidence="2" id="KW-1185">Reference proteome</keyword>
<name>A0A2B4R473_STYPI</name>
<gene>
    <name evidence="1" type="ORF">AWC38_SpisGene25539</name>
</gene>
<reference evidence="2" key="1">
    <citation type="journal article" date="2017" name="bioRxiv">
        <title>Comparative analysis of the genomes of Stylophora pistillata and Acropora digitifera provides evidence for extensive differences between species of corals.</title>
        <authorList>
            <person name="Voolstra C.R."/>
            <person name="Li Y."/>
            <person name="Liew Y.J."/>
            <person name="Baumgarten S."/>
            <person name="Zoccola D."/>
            <person name="Flot J.-F."/>
            <person name="Tambutte S."/>
            <person name="Allemand D."/>
            <person name="Aranda M."/>
        </authorList>
    </citation>
    <scope>NUCLEOTIDE SEQUENCE [LARGE SCALE GENOMIC DNA]</scope>
</reference>
<sequence>MNPALLNYLQANQQNQDQIGLLGNVAEGQVPNSQISNDSNPFDSGIRRAIETARESLGMTEKQQDKAFRRGLLNFAANISQTPKQKGFFANFGAASRAAIPAMLEYDTAESGYEADNNALANQILSYQDKQREALSKSEEQAWRHKMAEDNLSEVKRYHDLINANNQAKLNAAGSASKDAHGGNDAEKTMALAKLLDNAEMFLKSPEGQKSQI</sequence>
<comment type="caution">
    <text evidence="1">The sequence shown here is derived from an EMBL/GenBank/DDBJ whole genome shotgun (WGS) entry which is preliminary data.</text>
</comment>
<dbReference type="EMBL" id="LSMT01004231">
    <property type="protein sequence ID" value="PFX11042.1"/>
    <property type="molecule type" value="Genomic_DNA"/>
</dbReference>